<name>A0AAE3YXX6_9ACTN</name>
<feature type="transmembrane region" description="Helical" evidence="1">
    <location>
        <begin position="519"/>
        <end position="537"/>
    </location>
</feature>
<dbReference type="GO" id="GO:0046872">
    <property type="term" value="F:metal ion binding"/>
    <property type="evidence" value="ECO:0007669"/>
    <property type="project" value="InterPro"/>
</dbReference>
<dbReference type="RefSeq" id="WP_310375297.1">
    <property type="nucleotide sequence ID" value="NZ_JAVDYB010000001.1"/>
</dbReference>
<dbReference type="Proteomes" id="UP001183643">
    <property type="component" value="Unassembled WGS sequence"/>
</dbReference>
<dbReference type="AlphaFoldDB" id="A0AAE3YXX6"/>
<keyword evidence="1" id="KW-0812">Transmembrane</keyword>
<accession>A0AAE3YXX6</accession>
<evidence type="ECO:0000313" key="3">
    <source>
        <dbReference type="Proteomes" id="UP001183643"/>
    </source>
</evidence>
<evidence type="ECO:0000256" key="1">
    <source>
        <dbReference type="SAM" id="Phobius"/>
    </source>
</evidence>
<dbReference type="Gene3D" id="3.30.830.10">
    <property type="entry name" value="Metalloenzyme, LuxS/M16 peptidase-like"/>
    <property type="match status" value="2"/>
</dbReference>
<comment type="caution">
    <text evidence="2">The sequence shown here is derived from an EMBL/GenBank/DDBJ whole genome shotgun (WGS) entry which is preliminary data.</text>
</comment>
<dbReference type="EMBL" id="JAVDYB010000001">
    <property type="protein sequence ID" value="MDR7280630.1"/>
    <property type="molecule type" value="Genomic_DNA"/>
</dbReference>
<protein>
    <submittedName>
        <fullName evidence="2">Zn-dependent peptidase</fullName>
    </submittedName>
</protein>
<keyword evidence="3" id="KW-1185">Reference proteome</keyword>
<dbReference type="InterPro" id="IPR011249">
    <property type="entry name" value="Metalloenz_LuxS/M16"/>
</dbReference>
<dbReference type="SUPFAM" id="SSF63411">
    <property type="entry name" value="LuxS/MPP-like metallohydrolase"/>
    <property type="match status" value="2"/>
</dbReference>
<keyword evidence="1" id="KW-0472">Membrane</keyword>
<keyword evidence="1" id="KW-1133">Transmembrane helix</keyword>
<reference evidence="2" key="1">
    <citation type="submission" date="2023-07" db="EMBL/GenBank/DDBJ databases">
        <title>Sequencing the genomes of 1000 actinobacteria strains.</title>
        <authorList>
            <person name="Klenk H.-P."/>
        </authorList>
    </citation>
    <scope>NUCLEOTIDE SEQUENCE</scope>
    <source>
        <strain evidence="2">DSM 44707</strain>
    </source>
</reference>
<gene>
    <name evidence="2" type="ORF">J2S41_007408</name>
</gene>
<organism evidence="2 3">
    <name type="scientific">Catenuloplanes atrovinosus</name>
    <dbReference type="NCBI Taxonomy" id="137266"/>
    <lineage>
        <taxon>Bacteria</taxon>
        <taxon>Bacillati</taxon>
        <taxon>Actinomycetota</taxon>
        <taxon>Actinomycetes</taxon>
        <taxon>Micromonosporales</taxon>
        <taxon>Micromonosporaceae</taxon>
        <taxon>Catenuloplanes</taxon>
    </lineage>
</organism>
<feature type="transmembrane region" description="Helical" evidence="1">
    <location>
        <begin position="544"/>
        <end position="563"/>
    </location>
</feature>
<evidence type="ECO:0000313" key="2">
    <source>
        <dbReference type="EMBL" id="MDR7280630.1"/>
    </source>
</evidence>
<proteinExistence type="predicted"/>
<sequence>MTIKRTEIDGVPTVIAPMDGPLTAGLVFRVGRADEPLARAGITHLIEHLALHGLGLTDYHYNGSTSPVTTTFQLQGTENDVVTFLNGVCAALADLPTERLAVEKEILRTEAAGRGSLAEPLAVWRYGARGHGTIGYPEYGLTALTPDDLHAWVSRYFTRANAMLWIAGHAVPAGLALALPDGGVRMPAPEVTSALPVTPAYFHGPSARAIAYETVVARGTAAGVYSGVLERMLFRALRQEAGYSYQVAAEYAPRDGEYATVVAVADALPEKRDAALGEFTDVLTAIRHGVIDPADLAAVVTKTESDLSGVDRDARSLPGYVQNELLGRRNLSIDEFRAELRAVTPGEVARVAAEAHATSLLMIPDGRGADWAGFTAAPVASTEAVTGRRHPLLADRAQALVLGPEGVSLAGPRSVITVRYDATALLLAWPDGARRLIGHDAIMTHIEPSLFAVDPAAMAAIDAAVPADLRVDMPARDPAEIPRPPSVLRRARRRTGRALAMGANRAADAIDGIPPITRWLVSVGLFFVAIRAVAVLFSEIPKAITVPVATALLLALFLLSGWGPRVLRWARGRFAYLAR</sequence>